<feature type="signal peptide" evidence="1">
    <location>
        <begin position="1"/>
        <end position="20"/>
    </location>
</feature>
<dbReference type="AlphaFoldDB" id="A0A370DNQ2"/>
<dbReference type="InterPro" id="IPR011990">
    <property type="entry name" value="TPR-like_helical_dom_sf"/>
</dbReference>
<dbReference type="Gene3D" id="1.25.40.10">
    <property type="entry name" value="Tetratricopeptide repeat domain"/>
    <property type="match status" value="1"/>
</dbReference>
<keyword evidence="3" id="KW-1185">Reference proteome</keyword>
<feature type="chain" id="PRO_5016810324" evidence="1">
    <location>
        <begin position="21"/>
        <end position="194"/>
    </location>
</feature>
<sequence length="194" mass="21799">MEVRKYIVILFLFMSQFSYAADERQKDKSLVDEALKSALADQYISDEEYANLEGKYNGLINKYPNWYAGYDGLTTLSMFKGDCNSAIQRAKNANSKQPNLPSFYALTVCYTKLEQYQYAIEAANSALSLDDSILNNTQFLIFSALSYTEVGKYEVAMNLLGMALKANPEIKSNTQFLSVGKNLATRMQEKSGAQ</sequence>
<evidence type="ECO:0000313" key="2">
    <source>
        <dbReference type="EMBL" id="RDH86554.1"/>
    </source>
</evidence>
<dbReference type="Proteomes" id="UP000254771">
    <property type="component" value="Unassembled WGS sequence"/>
</dbReference>
<keyword evidence="1" id="KW-0732">Signal</keyword>
<comment type="caution">
    <text evidence="2">The sequence shown here is derived from an EMBL/GenBank/DDBJ whole genome shotgun (WGS) entry which is preliminary data.</text>
</comment>
<evidence type="ECO:0000256" key="1">
    <source>
        <dbReference type="SAM" id="SignalP"/>
    </source>
</evidence>
<dbReference type="SUPFAM" id="SSF48452">
    <property type="entry name" value="TPR-like"/>
    <property type="match status" value="1"/>
</dbReference>
<evidence type="ECO:0000313" key="3">
    <source>
        <dbReference type="Proteomes" id="UP000254771"/>
    </source>
</evidence>
<gene>
    <name evidence="2" type="ORF">DIZ78_06485</name>
</gene>
<name>A0A370DNQ2_9GAMM</name>
<organism evidence="2 3">
    <name type="scientific">endosymbiont of Escarpia spicata</name>
    <dbReference type="NCBI Taxonomy" id="2200908"/>
    <lineage>
        <taxon>Bacteria</taxon>
        <taxon>Pseudomonadati</taxon>
        <taxon>Pseudomonadota</taxon>
        <taxon>Gammaproteobacteria</taxon>
        <taxon>sulfur-oxidizing symbionts</taxon>
    </lineage>
</organism>
<protein>
    <submittedName>
        <fullName evidence="2">Uncharacterized protein</fullName>
    </submittedName>
</protein>
<proteinExistence type="predicted"/>
<accession>A0A370DNQ2</accession>
<reference evidence="2 3" key="1">
    <citation type="journal article" date="2018" name="ISME J.">
        <title>Endosymbiont genomes yield clues of tubeworm success.</title>
        <authorList>
            <person name="Li Y."/>
            <person name="Liles M.R."/>
            <person name="Halanych K.M."/>
        </authorList>
    </citation>
    <scope>NUCLEOTIDE SEQUENCE [LARGE SCALE GENOMIC DNA]</scope>
    <source>
        <strain evidence="2">A1462</strain>
    </source>
</reference>
<dbReference type="EMBL" id="QFXE01000008">
    <property type="protein sequence ID" value="RDH86554.1"/>
    <property type="molecule type" value="Genomic_DNA"/>
</dbReference>